<feature type="compositionally biased region" description="Basic and acidic residues" evidence="1">
    <location>
        <begin position="465"/>
        <end position="474"/>
    </location>
</feature>
<feature type="compositionally biased region" description="Low complexity" evidence="1">
    <location>
        <begin position="475"/>
        <end position="485"/>
    </location>
</feature>
<feature type="compositionally biased region" description="Polar residues" evidence="1">
    <location>
        <begin position="452"/>
        <end position="462"/>
    </location>
</feature>
<evidence type="ECO:0000313" key="2">
    <source>
        <dbReference type="EMBL" id="CAL5132219.1"/>
    </source>
</evidence>
<gene>
    <name evidence="2" type="ORF">CDAUBV1_LOCUS5063</name>
</gene>
<dbReference type="AlphaFoldDB" id="A0AAV2T4X1"/>
<comment type="caution">
    <text evidence="2">The sequence shown here is derived from an EMBL/GenBank/DDBJ whole genome shotgun (WGS) entry which is preliminary data.</text>
</comment>
<dbReference type="EMBL" id="CAXLJL010000123">
    <property type="protein sequence ID" value="CAL5132219.1"/>
    <property type="molecule type" value="Genomic_DNA"/>
</dbReference>
<feature type="region of interest" description="Disordered" evidence="1">
    <location>
        <begin position="403"/>
        <end position="521"/>
    </location>
</feature>
<feature type="region of interest" description="Disordered" evidence="1">
    <location>
        <begin position="311"/>
        <end position="332"/>
    </location>
</feature>
<name>A0AAV2T4X1_CALDB</name>
<feature type="compositionally biased region" description="Polar residues" evidence="1">
    <location>
        <begin position="486"/>
        <end position="501"/>
    </location>
</feature>
<organism evidence="2 3">
    <name type="scientific">Calicophoron daubneyi</name>
    <name type="common">Rumen fluke</name>
    <name type="synonym">Paramphistomum daubneyi</name>
    <dbReference type="NCBI Taxonomy" id="300641"/>
    <lineage>
        <taxon>Eukaryota</taxon>
        <taxon>Metazoa</taxon>
        <taxon>Spiralia</taxon>
        <taxon>Lophotrochozoa</taxon>
        <taxon>Platyhelminthes</taxon>
        <taxon>Trematoda</taxon>
        <taxon>Digenea</taxon>
        <taxon>Plagiorchiida</taxon>
        <taxon>Pronocephalata</taxon>
        <taxon>Paramphistomoidea</taxon>
        <taxon>Paramphistomidae</taxon>
        <taxon>Calicophoron</taxon>
    </lineage>
</organism>
<sequence>MTSSVAILFAMDTRNVPAPILQEADARYHKRAKEQYKAYMGKQYEKLCNVVIENLPSINGLPLSAYLNRMRGVMPMFRLGTTPLESLIETDVSKLIEADSGSSSDGKVTAQEKVQAIRNLCRYAADPKDADVFSNWLGTNAHTLNEGIANSLGTDNRDLMQELCFGVAYLTRAFRFGMHDKLELVIAALVRAMALALIPWENYVEQFRDAKERHNDIELARGRPIVFHYPRMEYLFSEVNHRVLGCIYYTLGDILFNCPTPKLIHFFECRIFRRKEMTRNLLFTILHVVVINLTDLQSEAEHLADLEKKSGLGAKPMGRTTSPLSSRRGKPYSESMWNDLPGTLYADIIRVYNDRNRANKVLINEIMAMLRALAPEKLPLFEEATLKALELYTGAGGGRLTETYQIGRAGQMGREGEGSTSQRRRKSGAAKSIAGTAVAGTSAGEKDGGTGAQRSSTTTNVDAEQAEKPAETRRSSSSSTETSSEVNYSSDSNKQETQISRRTLIVPKIPDLIQPTRTHRK</sequence>
<proteinExistence type="predicted"/>
<dbReference type="Proteomes" id="UP001497525">
    <property type="component" value="Unassembled WGS sequence"/>
</dbReference>
<evidence type="ECO:0000313" key="3">
    <source>
        <dbReference type="Proteomes" id="UP001497525"/>
    </source>
</evidence>
<evidence type="ECO:0000256" key="1">
    <source>
        <dbReference type="SAM" id="MobiDB-lite"/>
    </source>
</evidence>
<reference evidence="2" key="1">
    <citation type="submission" date="2024-06" db="EMBL/GenBank/DDBJ databases">
        <authorList>
            <person name="Liu X."/>
            <person name="Lenzi L."/>
            <person name="Haldenby T S."/>
            <person name="Uol C."/>
        </authorList>
    </citation>
    <scope>NUCLEOTIDE SEQUENCE</scope>
</reference>
<accession>A0AAV2T4X1</accession>
<protein>
    <submittedName>
        <fullName evidence="2">Uncharacterized protein</fullName>
    </submittedName>
</protein>